<feature type="compositionally biased region" description="Acidic residues" evidence="1">
    <location>
        <begin position="89"/>
        <end position="106"/>
    </location>
</feature>
<name>A0A816QL07_BRANA</name>
<evidence type="ECO:0000256" key="1">
    <source>
        <dbReference type="SAM" id="MobiDB-lite"/>
    </source>
</evidence>
<dbReference type="AlphaFoldDB" id="A0A816QL07"/>
<dbReference type="Proteomes" id="UP001295469">
    <property type="component" value="Chromosome C06"/>
</dbReference>
<gene>
    <name evidence="2" type="ORF">DARMORV10_C06P35880.1</name>
</gene>
<proteinExistence type="predicted"/>
<accession>A0A816QL07</accession>
<sequence>MDSSPTHQRASNILNTREKYIDRELKMDGYVNFHPSKEGKKRLVTEFYQRTGKNYNYNKIKNHYDYERKRTVYMRLKNRTGVTIKEDTGEIDMPEDTGEIDMPEEWWQERSEV</sequence>
<dbReference type="EMBL" id="HG994370">
    <property type="protein sequence ID" value="CAF2061725.1"/>
    <property type="molecule type" value="Genomic_DNA"/>
</dbReference>
<feature type="region of interest" description="Disordered" evidence="1">
    <location>
        <begin position="85"/>
        <end position="113"/>
    </location>
</feature>
<organism evidence="2">
    <name type="scientific">Brassica napus</name>
    <name type="common">Rape</name>
    <dbReference type="NCBI Taxonomy" id="3708"/>
    <lineage>
        <taxon>Eukaryota</taxon>
        <taxon>Viridiplantae</taxon>
        <taxon>Streptophyta</taxon>
        <taxon>Embryophyta</taxon>
        <taxon>Tracheophyta</taxon>
        <taxon>Spermatophyta</taxon>
        <taxon>Magnoliopsida</taxon>
        <taxon>eudicotyledons</taxon>
        <taxon>Gunneridae</taxon>
        <taxon>Pentapetalae</taxon>
        <taxon>rosids</taxon>
        <taxon>malvids</taxon>
        <taxon>Brassicales</taxon>
        <taxon>Brassicaceae</taxon>
        <taxon>Brassiceae</taxon>
        <taxon>Brassica</taxon>
    </lineage>
</organism>
<reference evidence="2" key="1">
    <citation type="submission" date="2021-01" db="EMBL/GenBank/DDBJ databases">
        <authorList>
            <consortium name="Genoscope - CEA"/>
            <person name="William W."/>
        </authorList>
    </citation>
    <scope>NUCLEOTIDE SEQUENCE</scope>
</reference>
<protein>
    <submittedName>
        <fullName evidence="2">(rape) hypothetical protein</fullName>
    </submittedName>
</protein>
<evidence type="ECO:0000313" key="2">
    <source>
        <dbReference type="EMBL" id="CAF2061725.1"/>
    </source>
</evidence>